<evidence type="ECO:0000259" key="6">
    <source>
        <dbReference type="Pfam" id="PF10150"/>
    </source>
</evidence>
<accession>A0AAU7BT59</accession>
<dbReference type="GO" id="GO:0003723">
    <property type="term" value="F:RNA binding"/>
    <property type="evidence" value="ECO:0007669"/>
    <property type="project" value="UniProtKB-KW"/>
</dbReference>
<keyword evidence="3" id="KW-0378">Hydrolase</keyword>
<dbReference type="EMBL" id="CP157199">
    <property type="protein sequence ID" value="XBG61273.1"/>
    <property type="molecule type" value="Genomic_DNA"/>
</dbReference>
<feature type="domain" description="RNA-binding protein AU-1/Ribonuclease E/G" evidence="6">
    <location>
        <begin position="143"/>
        <end position="413"/>
    </location>
</feature>
<gene>
    <name evidence="7" type="ORF">ABGB03_15575</name>
</gene>
<sequence>MNKELIIRSSSNNVDFALLKDGKLIELQKDEGGSNFSVGDVFLAKIRKSVPGLNAAFVNVGYEKDAFLHYHDLGPKLPSLLKFIKRVSTGKLKDYSLKDFPFEKDIDKDGKINDAIKSNQSALVQIVKEPISTKGPRISSEISIAGRYLVLVPFSDRISISQKIESREEKDRLKRLLKSITPKGFGVIVRTVAEGKKVAELDRDLQNLYDRWIAMCKKLQRASHPSKVLGEMNKASSILRDIFNDSFSSIVVDDESLYIQIKDYVQEIAPKKESIVKLYQSNVPIFEKFGIERQIKTSFGRTVSMAKGAYLVIEHTEALHVIDVNSGNRSNKAKSQEDTALEVNLISASEVARQLRLRDMGGIIVIDFIDMASADHRRKLFNHLRDEMKDDRAKHKILPPSKFGLIQITRQRVRPEMNIKTREENPNGVVNGNEVEAPIKIVEKIKHDLDLIIKKDYKKVTLNTHPFIAAFLTKGFPSQRSKWYFEHKKWVKILPRDAYTYLEYHFLDKNGNEITL</sequence>
<dbReference type="GO" id="GO:0004540">
    <property type="term" value="F:RNA nuclease activity"/>
    <property type="evidence" value="ECO:0007669"/>
    <property type="project" value="InterPro"/>
</dbReference>
<evidence type="ECO:0000256" key="3">
    <source>
        <dbReference type="ARBA" id="ARBA00022801"/>
    </source>
</evidence>
<dbReference type="GO" id="GO:0016787">
    <property type="term" value="F:hydrolase activity"/>
    <property type="evidence" value="ECO:0007669"/>
    <property type="project" value="UniProtKB-KW"/>
</dbReference>
<reference evidence="7" key="1">
    <citation type="submission" date="2024-05" db="EMBL/GenBank/DDBJ databases">
        <title>Pontimicrobium maritimus sp. nov., isolated form sea water.</title>
        <authorList>
            <person name="Muhammad N."/>
            <person name="Vuong T.Q."/>
            <person name="Han H.L."/>
            <person name="Kim S.-G."/>
        </authorList>
    </citation>
    <scope>NUCLEOTIDE SEQUENCE</scope>
    <source>
        <strain evidence="7">SW4</strain>
    </source>
</reference>
<evidence type="ECO:0000256" key="4">
    <source>
        <dbReference type="ARBA" id="ARBA00022842"/>
    </source>
</evidence>
<dbReference type="GO" id="GO:0005737">
    <property type="term" value="C:cytoplasm"/>
    <property type="evidence" value="ECO:0007669"/>
    <property type="project" value="TreeGrafter"/>
</dbReference>
<keyword evidence="5" id="KW-0694">RNA-binding</keyword>
<organism evidence="7">
    <name type="scientific">Pontimicrobium sp. SW4</name>
    <dbReference type="NCBI Taxonomy" id="3153519"/>
    <lineage>
        <taxon>Bacteria</taxon>
        <taxon>Pseudomonadati</taxon>
        <taxon>Bacteroidota</taxon>
        <taxon>Flavobacteriia</taxon>
        <taxon>Flavobacteriales</taxon>
        <taxon>Flavobacteriaceae</taxon>
        <taxon>Pontimicrobium</taxon>
    </lineage>
</organism>
<dbReference type="Pfam" id="PF10150">
    <property type="entry name" value="RNase_E_G"/>
    <property type="match status" value="1"/>
</dbReference>
<dbReference type="PANTHER" id="PTHR30001">
    <property type="entry name" value="RIBONUCLEASE"/>
    <property type="match status" value="1"/>
</dbReference>
<dbReference type="AlphaFoldDB" id="A0AAU7BT59"/>
<evidence type="ECO:0000256" key="1">
    <source>
        <dbReference type="ARBA" id="ARBA00001946"/>
    </source>
</evidence>
<dbReference type="CDD" id="cd04453">
    <property type="entry name" value="S1_RNase_E"/>
    <property type="match status" value="1"/>
</dbReference>
<dbReference type="InterPro" id="IPR019307">
    <property type="entry name" value="RNA-bd_AU-1/RNase_E/G"/>
</dbReference>
<dbReference type="Gene3D" id="2.40.50.140">
    <property type="entry name" value="Nucleic acid-binding proteins"/>
    <property type="match status" value="1"/>
</dbReference>
<evidence type="ECO:0000256" key="2">
    <source>
        <dbReference type="ARBA" id="ARBA00022723"/>
    </source>
</evidence>
<dbReference type="InterPro" id="IPR004659">
    <property type="entry name" value="RNase_E/G"/>
</dbReference>
<evidence type="ECO:0000313" key="7">
    <source>
        <dbReference type="EMBL" id="XBG61273.1"/>
    </source>
</evidence>
<name>A0AAU7BT59_9FLAO</name>
<dbReference type="PANTHER" id="PTHR30001:SF0">
    <property type="entry name" value="RIBONUCLEASE G"/>
    <property type="match status" value="1"/>
</dbReference>
<proteinExistence type="predicted"/>
<dbReference type="NCBIfam" id="TIGR00757">
    <property type="entry name" value="RNaseEG"/>
    <property type="match status" value="1"/>
</dbReference>
<dbReference type="GO" id="GO:0006364">
    <property type="term" value="P:rRNA processing"/>
    <property type="evidence" value="ECO:0007669"/>
    <property type="project" value="TreeGrafter"/>
</dbReference>
<comment type="cofactor">
    <cofactor evidence="1">
        <name>Mg(2+)</name>
        <dbReference type="ChEBI" id="CHEBI:18420"/>
    </cofactor>
</comment>
<protein>
    <submittedName>
        <fullName evidence="7">Ribonuclease E/G</fullName>
    </submittedName>
</protein>
<evidence type="ECO:0000256" key="5">
    <source>
        <dbReference type="ARBA" id="ARBA00022884"/>
    </source>
</evidence>
<keyword evidence="4" id="KW-0460">Magnesium</keyword>
<dbReference type="GO" id="GO:0046872">
    <property type="term" value="F:metal ion binding"/>
    <property type="evidence" value="ECO:0007669"/>
    <property type="project" value="UniProtKB-KW"/>
</dbReference>
<keyword evidence="2" id="KW-0479">Metal-binding</keyword>
<dbReference type="SUPFAM" id="SSF50249">
    <property type="entry name" value="Nucleic acid-binding proteins"/>
    <property type="match status" value="1"/>
</dbReference>
<dbReference type="InterPro" id="IPR012340">
    <property type="entry name" value="NA-bd_OB-fold"/>
</dbReference>
<dbReference type="RefSeq" id="WP_347923703.1">
    <property type="nucleotide sequence ID" value="NZ_CP157199.1"/>
</dbReference>